<dbReference type="Pfam" id="PF00788">
    <property type="entry name" value="RA"/>
    <property type="match status" value="2"/>
</dbReference>
<dbReference type="InterPro" id="IPR001478">
    <property type="entry name" value="PDZ"/>
</dbReference>
<dbReference type="Gene3D" id="2.30.42.10">
    <property type="match status" value="1"/>
</dbReference>
<feature type="compositionally biased region" description="Polar residues" evidence="2">
    <location>
        <begin position="1752"/>
        <end position="1764"/>
    </location>
</feature>
<sequence>MNPEMTMAMKRHEEREALRSVIQQWNANRLDLFELSEPNEELLFHGVMRFYFQEPGTGQKVATKCIRVASDATSQAVIETLIEKFRPDMRMLSVPEYALYEIHENGDERKLGVDEKPLLVQLNWHKDDREGRFLLRRIDEKTNMPAGTFQEAGSSFKRKLSKREKKQLKKQEKLNRAKSHGLSPNDENDAGVAEKLYTELPETSFTRSISNPEAVMRRRRQQKLERKLQAFRSKDGGPDTGGTLKIYGESLCRDVPYKTLLLSIRDTAQQVVKEMLAKYGLDKMDPHNFCLVQVNNAIALNENNSGLNNGVPENKEILNNNNREYILDDDECPLAILMNHPQTRGSIMFHVRRRPADYHPRKRKKKPTQKWNQPNSTSEMLEYRYEDGLDRLPFFLELNADGMEMVNPKRYRIHPNVTEVGCERQNQPPSNAQCLQLNGPNIQPRHCVIAHTEGIVTVTPCSRDAETYVGGQRIFETTILQNGSIVKFGRLNSLRFLDPCYDERPRPRNNSLRNVQDYYDSGSVDNTQHSTVMQQNFETTFDVDGNIETRSTSSQGNKDDTRSQRSITSSRDGNRLSAVYGRTSTAPVADNILPCVLEVREETEEAWIHAVTVDVDPSTLTFKHAPAYCLYLLARYRASTSYRPDVTPMERANRLSLTFGKVATILYTMIQGKQNDLTSLSFWLAIVTELRQFLHSDRHLSNFLTETIEMLHDTQQAAMRFIVECILEELMSVLPDIFADNTDADNEHLPANSIVSKLGTMMTTLREGRVNASLTIQIYNQVFRFINAWAFNRLITADTSYYTRAWGARLKSRIGRLQAWAERQGLEVSADCQLALISQAADLLHAPKYTGEDLASITSTCFKLNSLQLKALLVKYQPAPDEPRLPHELIDNVVRVAENLADELARSDGREIRLEEEDELMITFVQPEEGFSYEVARGVPPGLIEFIQPLQQAGMCRLTLHSNASGLWTVYFLPNARSPSALSNRSGGYTMQAPEPDVQTIRLHKSNNGMGLSIVAAKGAGQERLGIYIKSVVKGGAADADGRLQAGDQLLKVDGQSLVGITQEKAAEYLVRTGPVVSLEVAKQGAIHHGLATLLSQPSPVMTRGVVGGGVVGGGIAGRTNVACCRDPTQPRFGHMPSCKPPSDYLSVPDVRKKCYKIPPENELCLCEDIFQQHQAKLINCDMEDAIAVESYKDPDFDSNENVCDGIANSECCCGGGAGGDENSGEGESPKSSSSSSSPSYETGARNDQNNIAVKEVVVESQEKLTAEERDKVLRELEDIVTGNFLTKVRRFSQDVHSDSSAGDDHRVGSGQLQLTCAAAAARLRGKRSSSLDTDEIVNYGKVAELTRRFSRLGEAGVITPRHYRSEPDFFDESATSVRHFRRRHHREDGLSSSSSSSSGDGIDGGDVVTSSGDDYEVVRQPIRMVFIRPMSVSDDRLNNRSGGVVLTEVTSDGENDVNQQQQQHTLSNATENRRRSFRKSVAFDSSMSSVDGGGGGVDCGSGDDAAVTRYQKLKGGWQQPQTDQHWQPTATDRRAAAINYSKSSDTVSVSNFCRSHRRYSSVDVYDQVKNIVFLDVEKTEKEFRDGLLAEKNRRREAIRDYMANKELLLMKMKSASVGGVLRWNQEHQDTLLDDEEPPQSPDSDGGSSESSSSPPPKDGLRRVLRTGLKGRRIRRLRKLESRSSGLAVADLWRVVGNRDVPPPSSSSRHSAAGCCSTAEPPDNHNITLSSSYERTGLTVSGVERTTKHQLQRSTTSPSVTNSKFEIRPFSPQR</sequence>
<feature type="domain" description="Dilute" evidence="5">
    <location>
        <begin position="660"/>
        <end position="899"/>
    </location>
</feature>
<name>A0A8R2NPY0_ACYPI</name>
<feature type="region of interest" description="Disordered" evidence="2">
    <location>
        <begin position="1745"/>
        <end position="1774"/>
    </location>
</feature>
<dbReference type="SMART" id="SM01132">
    <property type="entry name" value="DIL"/>
    <property type="match status" value="1"/>
</dbReference>
<dbReference type="SMART" id="SM00228">
    <property type="entry name" value="PDZ"/>
    <property type="match status" value="1"/>
</dbReference>
<dbReference type="GO" id="GO:0032880">
    <property type="term" value="P:regulation of protein localization"/>
    <property type="evidence" value="ECO:0007669"/>
    <property type="project" value="TreeGrafter"/>
</dbReference>
<dbReference type="Pfam" id="PF00498">
    <property type="entry name" value="FHA"/>
    <property type="match status" value="1"/>
</dbReference>
<evidence type="ECO:0008006" key="8">
    <source>
        <dbReference type="Google" id="ProtNLM"/>
    </source>
</evidence>
<dbReference type="Gene3D" id="2.60.200.20">
    <property type="match status" value="1"/>
</dbReference>
<dbReference type="PROSITE" id="PS50200">
    <property type="entry name" value="RA"/>
    <property type="match status" value="2"/>
</dbReference>
<feature type="domain" description="PDZ" evidence="3">
    <location>
        <begin position="1000"/>
        <end position="1085"/>
    </location>
</feature>
<dbReference type="InterPro" id="IPR036034">
    <property type="entry name" value="PDZ_sf"/>
</dbReference>
<dbReference type="InterPro" id="IPR008984">
    <property type="entry name" value="SMAD_FHA_dom_sf"/>
</dbReference>
<organism evidence="6 7">
    <name type="scientific">Acyrthosiphon pisum</name>
    <name type="common">Pea aphid</name>
    <dbReference type="NCBI Taxonomy" id="7029"/>
    <lineage>
        <taxon>Eukaryota</taxon>
        <taxon>Metazoa</taxon>
        <taxon>Ecdysozoa</taxon>
        <taxon>Arthropoda</taxon>
        <taxon>Hexapoda</taxon>
        <taxon>Insecta</taxon>
        <taxon>Pterygota</taxon>
        <taxon>Neoptera</taxon>
        <taxon>Paraneoptera</taxon>
        <taxon>Hemiptera</taxon>
        <taxon>Sternorrhyncha</taxon>
        <taxon>Aphidomorpha</taxon>
        <taxon>Aphidoidea</taxon>
        <taxon>Aphididae</taxon>
        <taxon>Macrosiphini</taxon>
        <taxon>Acyrthosiphon</taxon>
    </lineage>
</organism>
<feature type="region of interest" description="Disordered" evidence="2">
    <location>
        <begin position="146"/>
        <end position="190"/>
    </location>
</feature>
<evidence type="ECO:0000313" key="6">
    <source>
        <dbReference type="EnsemblMetazoa" id="XP_029343582.1"/>
    </source>
</evidence>
<dbReference type="Pfam" id="PF01843">
    <property type="entry name" value="DIL"/>
    <property type="match status" value="1"/>
</dbReference>
<dbReference type="InterPro" id="IPR000159">
    <property type="entry name" value="RA_dom"/>
</dbReference>
<feature type="region of interest" description="Disordered" evidence="2">
    <location>
        <begin position="543"/>
        <end position="576"/>
    </location>
</feature>
<feature type="region of interest" description="Disordered" evidence="2">
    <location>
        <begin position="1452"/>
        <end position="1476"/>
    </location>
</feature>
<dbReference type="GO" id="GO:0007155">
    <property type="term" value="P:cell adhesion"/>
    <property type="evidence" value="ECO:0007669"/>
    <property type="project" value="UniProtKB-KW"/>
</dbReference>
<dbReference type="PANTHER" id="PTHR10398:SF2">
    <property type="entry name" value="AFADIN"/>
    <property type="match status" value="1"/>
</dbReference>
<dbReference type="InterPro" id="IPR028842">
    <property type="entry name" value="Afadin"/>
</dbReference>
<dbReference type="CDD" id="cd06789">
    <property type="entry name" value="PDZ_AFDN-like"/>
    <property type="match status" value="1"/>
</dbReference>
<dbReference type="CDD" id="cd01782">
    <property type="entry name" value="RA1_Afadin"/>
    <property type="match status" value="1"/>
</dbReference>
<dbReference type="OrthoDB" id="6260541at2759"/>
<feature type="domain" description="Ras-associating" evidence="4">
    <location>
        <begin position="44"/>
        <end position="140"/>
    </location>
</feature>
<keyword evidence="1" id="KW-0130">Cell adhesion</keyword>
<proteinExistence type="predicted"/>
<feature type="compositionally biased region" description="Polar residues" evidence="2">
    <location>
        <begin position="1452"/>
        <end position="1471"/>
    </location>
</feature>
<dbReference type="PANTHER" id="PTHR10398">
    <property type="entry name" value="AFADIN"/>
    <property type="match status" value="1"/>
</dbReference>
<reference evidence="6" key="2">
    <citation type="submission" date="2022-06" db="UniProtKB">
        <authorList>
            <consortium name="EnsemblMetazoa"/>
        </authorList>
    </citation>
    <scope>IDENTIFICATION</scope>
</reference>
<evidence type="ECO:0000256" key="1">
    <source>
        <dbReference type="ARBA" id="ARBA00022889"/>
    </source>
</evidence>
<dbReference type="InterPro" id="IPR000253">
    <property type="entry name" value="FHA_dom"/>
</dbReference>
<evidence type="ECO:0000256" key="2">
    <source>
        <dbReference type="SAM" id="MobiDB-lite"/>
    </source>
</evidence>
<dbReference type="SUPFAM" id="SSF54236">
    <property type="entry name" value="Ubiquitin-like"/>
    <property type="match status" value="2"/>
</dbReference>
<feature type="compositionally biased region" description="Low complexity" evidence="2">
    <location>
        <begin position="1391"/>
        <end position="1413"/>
    </location>
</feature>
<dbReference type="Pfam" id="PF00595">
    <property type="entry name" value="PDZ"/>
    <property type="match status" value="1"/>
</dbReference>
<feature type="region of interest" description="Disordered" evidence="2">
    <location>
        <begin position="1632"/>
        <end position="1667"/>
    </location>
</feature>
<dbReference type="EnsemblMetazoa" id="XM_029487722.1">
    <property type="protein sequence ID" value="XP_029343582.1"/>
    <property type="gene ID" value="LOC100169483"/>
</dbReference>
<dbReference type="PROSITE" id="PS51126">
    <property type="entry name" value="DILUTE"/>
    <property type="match status" value="1"/>
</dbReference>
<dbReference type="GO" id="GO:0050839">
    <property type="term" value="F:cell adhesion molecule binding"/>
    <property type="evidence" value="ECO:0007669"/>
    <property type="project" value="TreeGrafter"/>
</dbReference>
<reference evidence="7" key="1">
    <citation type="submission" date="2010-06" db="EMBL/GenBank/DDBJ databases">
        <authorList>
            <person name="Jiang H."/>
            <person name="Abraham K."/>
            <person name="Ali S."/>
            <person name="Alsbrooks S.L."/>
            <person name="Anim B.N."/>
            <person name="Anosike U.S."/>
            <person name="Attaway T."/>
            <person name="Bandaranaike D.P."/>
            <person name="Battles P.K."/>
            <person name="Bell S.N."/>
            <person name="Bell A.V."/>
            <person name="Beltran B."/>
            <person name="Bickham C."/>
            <person name="Bustamante Y."/>
            <person name="Caleb T."/>
            <person name="Canada A."/>
            <person name="Cardenas V."/>
            <person name="Carter K."/>
            <person name="Chacko J."/>
            <person name="Chandrabose M.N."/>
            <person name="Chavez D."/>
            <person name="Chavez A."/>
            <person name="Chen L."/>
            <person name="Chu H.-S."/>
            <person name="Claassen K.J."/>
            <person name="Cockrell R."/>
            <person name="Collins M."/>
            <person name="Cooper J.A."/>
            <person name="Cree A."/>
            <person name="Curry S.M."/>
            <person name="Da Y."/>
            <person name="Dao M.D."/>
            <person name="Das B."/>
            <person name="Davila M.-L."/>
            <person name="Davy-Carroll L."/>
            <person name="Denson S."/>
            <person name="Dinh H."/>
            <person name="Ebong V.E."/>
            <person name="Edwards J.R."/>
            <person name="Egan A."/>
            <person name="El-Daye J."/>
            <person name="Escobedo L."/>
            <person name="Fernandez S."/>
            <person name="Fernando P.R."/>
            <person name="Flagg N."/>
            <person name="Forbes L.D."/>
            <person name="Fowler R.G."/>
            <person name="Fu Q."/>
            <person name="Gabisi R.A."/>
            <person name="Ganer J."/>
            <person name="Garbino Pronczuk A."/>
            <person name="Garcia R.M."/>
            <person name="Garner T."/>
            <person name="Garrett T.E."/>
            <person name="Gonzalez D.A."/>
            <person name="Hamid H."/>
            <person name="Hawkins E.S."/>
            <person name="Hirani K."/>
            <person name="Hogues M.E."/>
            <person name="Hollins B."/>
            <person name="Hsiao C.-H."/>
            <person name="Jabil R."/>
            <person name="James M.L."/>
            <person name="Jhangiani S.N."/>
            <person name="Johnson B."/>
            <person name="Johnson Q."/>
            <person name="Joshi V."/>
            <person name="Kalu J.B."/>
            <person name="Kam C."/>
            <person name="Kashfia A."/>
            <person name="Keebler J."/>
            <person name="Kisamo H."/>
            <person name="Kovar C.L."/>
            <person name="Lago L.A."/>
            <person name="Lai C.-Y."/>
            <person name="Laidlaw J."/>
            <person name="Lara F."/>
            <person name="Le T.-K."/>
            <person name="Lee S.L."/>
            <person name="Legall F.H."/>
            <person name="Lemon S.J."/>
            <person name="Lewis L.R."/>
            <person name="Li B."/>
            <person name="Liu Y."/>
            <person name="Liu Y.-S."/>
            <person name="Lopez J."/>
            <person name="Lozado R.J."/>
            <person name="Lu J."/>
            <person name="Madu R.C."/>
            <person name="Maheshwari M."/>
            <person name="Maheshwari R."/>
            <person name="Malloy K."/>
            <person name="Martinez E."/>
            <person name="Mathew T."/>
            <person name="Mercado I.C."/>
            <person name="Mercado C."/>
            <person name="Meyer B."/>
            <person name="Montgomery K."/>
            <person name="Morgan M.B."/>
            <person name="Munidasa M."/>
            <person name="Nazareth L.V."/>
            <person name="Nelson J."/>
            <person name="Ng B.M."/>
            <person name="Nguyen N.B."/>
            <person name="Nguyen P.Q."/>
            <person name="Nguyen T."/>
            <person name="Obregon M."/>
            <person name="Okwuonu G.O."/>
            <person name="Onwere C.G."/>
            <person name="Orozco G."/>
            <person name="Parra A."/>
            <person name="Patel S."/>
            <person name="Patil S."/>
            <person name="Perez A."/>
            <person name="Perez Y."/>
            <person name="Pham C."/>
            <person name="Primus E.L."/>
            <person name="Pu L.-L."/>
            <person name="Puazo M."/>
            <person name="Qin X."/>
            <person name="Quiroz J.B."/>
            <person name="Reese J."/>
            <person name="Richards S."/>
            <person name="Rives C.M."/>
            <person name="Robberts R."/>
            <person name="Ruiz S.J."/>
            <person name="Ruiz M.J."/>
            <person name="Santibanez J."/>
            <person name="Schneider B.W."/>
            <person name="Sisson I."/>
            <person name="Smith M."/>
            <person name="Sodergren E."/>
            <person name="Song X.-Z."/>
            <person name="Song B.B."/>
            <person name="Summersgill H."/>
            <person name="Thelus R."/>
            <person name="Thornton R.D."/>
            <person name="Trejos Z.Y."/>
            <person name="Usmani K."/>
            <person name="Vattathil S."/>
            <person name="Villasana D."/>
            <person name="Walker D.L."/>
            <person name="Wang S."/>
            <person name="Wang K."/>
            <person name="White C.S."/>
            <person name="Williams A.C."/>
            <person name="Williamson J."/>
            <person name="Wilson K."/>
            <person name="Woghiren I.O."/>
            <person name="Woodworth J.R."/>
            <person name="Worley K.C."/>
            <person name="Wright R.A."/>
            <person name="Wu W."/>
            <person name="Young L."/>
            <person name="Zhang L."/>
            <person name="Zhang J."/>
            <person name="Zhu Y."/>
            <person name="Muzny D.M."/>
            <person name="Weinstock G."/>
            <person name="Gibbs R.A."/>
        </authorList>
    </citation>
    <scope>NUCLEOTIDE SEQUENCE [LARGE SCALE GENOMIC DNA]</scope>
    <source>
        <strain evidence="7">LSR1</strain>
    </source>
</reference>
<dbReference type="Gene3D" id="3.10.20.90">
    <property type="entry name" value="Phosphatidylinositol 3-kinase Catalytic Subunit, Chain A, domain 1"/>
    <property type="match status" value="2"/>
</dbReference>
<feature type="compositionally biased region" description="Low complexity" evidence="2">
    <location>
        <begin position="1226"/>
        <end position="1240"/>
    </location>
</feature>
<dbReference type="FunFam" id="3.10.20.90:FF:000033">
    <property type="entry name" value="afadin isoform X1"/>
    <property type="match status" value="1"/>
</dbReference>
<keyword evidence="7" id="KW-1185">Reference proteome</keyword>
<feature type="compositionally biased region" description="Low complexity" evidence="2">
    <location>
        <begin position="1642"/>
        <end position="1653"/>
    </location>
</feature>
<feature type="region of interest" description="Disordered" evidence="2">
    <location>
        <begin position="1701"/>
        <end position="1723"/>
    </location>
</feature>
<dbReference type="InterPro" id="IPR037977">
    <property type="entry name" value="CBD_Afadin"/>
</dbReference>
<dbReference type="PROSITE" id="PS50106">
    <property type="entry name" value="PDZ"/>
    <property type="match status" value="1"/>
</dbReference>
<feature type="compositionally biased region" description="Basic residues" evidence="2">
    <location>
        <begin position="156"/>
        <end position="168"/>
    </location>
</feature>
<feature type="region of interest" description="Disordered" evidence="2">
    <location>
        <begin position="356"/>
        <end position="377"/>
    </location>
</feature>
<evidence type="ECO:0000259" key="5">
    <source>
        <dbReference type="PROSITE" id="PS51126"/>
    </source>
</evidence>
<dbReference type="InterPro" id="IPR029071">
    <property type="entry name" value="Ubiquitin-like_domsf"/>
</dbReference>
<dbReference type="SUPFAM" id="SSF49879">
    <property type="entry name" value="SMAD/FHA domain"/>
    <property type="match status" value="1"/>
</dbReference>
<feature type="region of interest" description="Disordered" evidence="2">
    <location>
        <begin position="1381"/>
        <end position="1415"/>
    </location>
</feature>
<protein>
    <recommendedName>
        <fullName evidence="8">Afadin</fullName>
    </recommendedName>
</protein>
<feature type="region of interest" description="Disordered" evidence="2">
    <location>
        <begin position="1222"/>
        <end position="1253"/>
    </location>
</feature>
<dbReference type="GO" id="GO:0005912">
    <property type="term" value="C:adherens junction"/>
    <property type="evidence" value="ECO:0007669"/>
    <property type="project" value="TreeGrafter"/>
</dbReference>
<dbReference type="GO" id="GO:0007165">
    <property type="term" value="P:signal transduction"/>
    <property type="evidence" value="ECO:0007669"/>
    <property type="project" value="InterPro"/>
</dbReference>
<dbReference type="CDD" id="cd15471">
    <property type="entry name" value="Myo5p-like_CBD_afadin"/>
    <property type="match status" value="1"/>
</dbReference>
<dbReference type="InterPro" id="IPR002710">
    <property type="entry name" value="Dilute_dom"/>
</dbReference>
<dbReference type="FunFam" id="2.30.42.10:FF:000032">
    <property type="entry name" value="Afadin isoform A"/>
    <property type="match status" value="1"/>
</dbReference>
<evidence type="ECO:0000259" key="4">
    <source>
        <dbReference type="PROSITE" id="PS50200"/>
    </source>
</evidence>
<dbReference type="Proteomes" id="UP000007819">
    <property type="component" value="Chromosome A1"/>
</dbReference>
<evidence type="ECO:0000259" key="3">
    <source>
        <dbReference type="PROSITE" id="PS50106"/>
    </source>
</evidence>
<dbReference type="SMART" id="SM00314">
    <property type="entry name" value="RA"/>
    <property type="match status" value="2"/>
</dbReference>
<feature type="domain" description="Ras-associating" evidence="4">
    <location>
        <begin position="240"/>
        <end position="356"/>
    </location>
</feature>
<accession>A0A8R2NPY0</accession>
<dbReference type="SUPFAM" id="SSF50156">
    <property type="entry name" value="PDZ domain-like"/>
    <property type="match status" value="1"/>
</dbReference>
<dbReference type="CDD" id="cd22711">
    <property type="entry name" value="FHA_AFDN"/>
    <property type="match status" value="1"/>
</dbReference>
<evidence type="ECO:0000313" key="7">
    <source>
        <dbReference type="Proteomes" id="UP000007819"/>
    </source>
</evidence>
<dbReference type="CDD" id="cd01781">
    <property type="entry name" value="RA2_Afadin"/>
    <property type="match status" value="1"/>
</dbReference>